<evidence type="ECO:0000256" key="3">
    <source>
        <dbReference type="PROSITE-ProRule" id="PRU00302"/>
    </source>
</evidence>
<dbReference type="PROSITE" id="PS50923">
    <property type="entry name" value="SUSHI"/>
    <property type="match status" value="2"/>
</dbReference>
<gene>
    <name evidence="6" type="ORF">GOODEAATRI_011885</name>
</gene>
<dbReference type="EMBL" id="JAHRIO010070709">
    <property type="protein sequence ID" value="MEQ2181463.1"/>
    <property type="molecule type" value="Genomic_DNA"/>
</dbReference>
<sequence length="350" mass="37592">IWVRNCGGKSLNIKRVKPSVFLCMSFMTPDPDPSPTPPPDSYPPGTTTNPTQAVPGLALAESTATAISPGLLTTALGSSSAAGKAGSRSPMSSFPLEEETTTTLITTTTITTMHMPAFLLSCPFPKSPEGGGVTVTDIHPGGQAHFHCDPGFQIRGHEVATCVNTTQPHWSTPEPQCVGSLIVRSGNSSLSPTLFDSDLDDVPERGLLSEASMLYLELTADSSSIPLLLALRYEGENGLQILNLHLTVYIFFFQILPNRQQNCTPAFCCGSLILLLFVSEAFDDEHCWEPYMPHGNFSSSDISYQLGTIVTFSCSPGFVMEQGSGTIECVDPGNPHWNDTEPVCRGKFDL</sequence>
<dbReference type="InterPro" id="IPR051277">
    <property type="entry name" value="SEZ6_CSMD_C4BPB_Regulators"/>
</dbReference>
<keyword evidence="1" id="KW-0677">Repeat</keyword>
<feature type="domain" description="Sushi" evidence="5">
    <location>
        <begin position="120"/>
        <end position="179"/>
    </location>
</feature>
<keyword evidence="3" id="KW-0768">Sushi</keyword>
<evidence type="ECO:0000313" key="6">
    <source>
        <dbReference type="EMBL" id="MEQ2181463.1"/>
    </source>
</evidence>
<dbReference type="Gene3D" id="2.10.70.10">
    <property type="entry name" value="Complement Module, domain 1"/>
    <property type="match status" value="2"/>
</dbReference>
<accession>A0ABV0PDB9</accession>
<comment type="caution">
    <text evidence="6">The sequence shown here is derived from an EMBL/GenBank/DDBJ whole genome shotgun (WGS) entry which is preliminary data.</text>
</comment>
<feature type="compositionally biased region" description="Low complexity" evidence="4">
    <location>
        <begin position="77"/>
        <end position="87"/>
    </location>
</feature>
<proteinExistence type="predicted"/>
<reference evidence="6 7" key="1">
    <citation type="submission" date="2021-06" db="EMBL/GenBank/DDBJ databases">
        <authorList>
            <person name="Palmer J.M."/>
        </authorList>
    </citation>
    <scope>NUCLEOTIDE SEQUENCE [LARGE SCALE GENOMIC DNA]</scope>
    <source>
        <strain evidence="6 7">GA_2019</strain>
        <tissue evidence="6">Muscle</tissue>
    </source>
</reference>
<evidence type="ECO:0000256" key="4">
    <source>
        <dbReference type="SAM" id="MobiDB-lite"/>
    </source>
</evidence>
<dbReference type="SMART" id="SM00032">
    <property type="entry name" value="CCP"/>
    <property type="match status" value="2"/>
</dbReference>
<feature type="compositionally biased region" description="Pro residues" evidence="4">
    <location>
        <begin position="30"/>
        <end position="42"/>
    </location>
</feature>
<keyword evidence="7" id="KW-1185">Reference proteome</keyword>
<evidence type="ECO:0000313" key="7">
    <source>
        <dbReference type="Proteomes" id="UP001476798"/>
    </source>
</evidence>
<protein>
    <recommendedName>
        <fullName evidence="5">Sushi domain-containing protein</fullName>
    </recommendedName>
</protein>
<dbReference type="PANTHER" id="PTHR45656">
    <property type="entry name" value="PROTEIN CBR-CLEC-78"/>
    <property type="match status" value="1"/>
</dbReference>
<evidence type="ECO:0000256" key="1">
    <source>
        <dbReference type="ARBA" id="ARBA00022737"/>
    </source>
</evidence>
<dbReference type="Proteomes" id="UP001476798">
    <property type="component" value="Unassembled WGS sequence"/>
</dbReference>
<evidence type="ECO:0000259" key="5">
    <source>
        <dbReference type="PROSITE" id="PS50923"/>
    </source>
</evidence>
<feature type="region of interest" description="Disordered" evidence="4">
    <location>
        <begin position="77"/>
        <end position="99"/>
    </location>
</feature>
<dbReference type="InterPro" id="IPR035976">
    <property type="entry name" value="Sushi/SCR/CCP_sf"/>
</dbReference>
<dbReference type="InterPro" id="IPR000436">
    <property type="entry name" value="Sushi_SCR_CCP_dom"/>
</dbReference>
<dbReference type="Pfam" id="PF00084">
    <property type="entry name" value="Sushi"/>
    <property type="match status" value="2"/>
</dbReference>
<feature type="region of interest" description="Disordered" evidence="4">
    <location>
        <begin position="29"/>
        <end position="53"/>
    </location>
</feature>
<comment type="caution">
    <text evidence="3">Lacks conserved residue(s) required for the propagation of feature annotation.</text>
</comment>
<evidence type="ECO:0000256" key="2">
    <source>
        <dbReference type="ARBA" id="ARBA00023157"/>
    </source>
</evidence>
<dbReference type="CDD" id="cd00033">
    <property type="entry name" value="CCP"/>
    <property type="match status" value="2"/>
</dbReference>
<feature type="non-terminal residue" evidence="6">
    <location>
        <position position="1"/>
    </location>
</feature>
<dbReference type="SUPFAM" id="SSF57535">
    <property type="entry name" value="Complement control module/SCR domain"/>
    <property type="match status" value="2"/>
</dbReference>
<keyword evidence="2" id="KW-1015">Disulfide bond</keyword>
<name>A0ABV0PDB9_9TELE</name>
<feature type="domain" description="Sushi" evidence="5">
    <location>
        <begin position="285"/>
        <end position="346"/>
    </location>
</feature>
<organism evidence="6 7">
    <name type="scientific">Goodea atripinnis</name>
    <dbReference type="NCBI Taxonomy" id="208336"/>
    <lineage>
        <taxon>Eukaryota</taxon>
        <taxon>Metazoa</taxon>
        <taxon>Chordata</taxon>
        <taxon>Craniata</taxon>
        <taxon>Vertebrata</taxon>
        <taxon>Euteleostomi</taxon>
        <taxon>Actinopterygii</taxon>
        <taxon>Neopterygii</taxon>
        <taxon>Teleostei</taxon>
        <taxon>Neoteleostei</taxon>
        <taxon>Acanthomorphata</taxon>
        <taxon>Ovalentaria</taxon>
        <taxon>Atherinomorphae</taxon>
        <taxon>Cyprinodontiformes</taxon>
        <taxon>Goodeidae</taxon>
        <taxon>Goodea</taxon>
    </lineage>
</organism>
<dbReference type="PANTHER" id="PTHR45656:SF2">
    <property type="entry name" value="SEIZURE 6-LIKE PROTEIN 2"/>
    <property type="match status" value="1"/>
</dbReference>